<evidence type="ECO:0000256" key="5">
    <source>
        <dbReference type="PROSITE-ProRule" id="PRU00047"/>
    </source>
</evidence>
<dbReference type="SUPFAM" id="SSF57756">
    <property type="entry name" value="Retrovirus zinc finger-like domains"/>
    <property type="match status" value="1"/>
</dbReference>
<proteinExistence type="predicted"/>
<dbReference type="GO" id="GO:0046983">
    <property type="term" value="F:protein dimerization activity"/>
    <property type="evidence" value="ECO:0007669"/>
    <property type="project" value="InterPro"/>
</dbReference>
<dbReference type="SMART" id="SM00343">
    <property type="entry name" value="ZnF_C2HC"/>
    <property type="match status" value="1"/>
</dbReference>
<accession>Q0KIN7</accession>
<name>Q0KIN7_SOLDE</name>
<protein>
    <submittedName>
        <fullName evidence="9">Polyprotein, putative</fullName>
    </submittedName>
</protein>
<keyword evidence="4" id="KW-0378">Hydrolase</keyword>
<dbReference type="Gene3D" id="3.30.420.10">
    <property type="entry name" value="Ribonuclease H-like superfamily/Ribonuclease H"/>
    <property type="match status" value="1"/>
</dbReference>
<dbReference type="PANTHER" id="PTHR42648">
    <property type="entry name" value="TRANSPOSASE, PUTATIVE-RELATED"/>
    <property type="match status" value="1"/>
</dbReference>
<dbReference type="Pfam" id="PF07727">
    <property type="entry name" value="RVT_2"/>
    <property type="match status" value="1"/>
</dbReference>
<evidence type="ECO:0000313" key="9">
    <source>
        <dbReference type="EMBL" id="ABI34306.1"/>
    </source>
</evidence>
<dbReference type="GO" id="GO:0015074">
    <property type="term" value="P:DNA integration"/>
    <property type="evidence" value="ECO:0007669"/>
    <property type="project" value="InterPro"/>
</dbReference>
<dbReference type="InterPro" id="IPR013103">
    <property type="entry name" value="RVT_2"/>
</dbReference>
<dbReference type="CDD" id="cd09272">
    <property type="entry name" value="RNase_HI_RT_Ty1"/>
    <property type="match status" value="1"/>
</dbReference>
<organism evidence="9">
    <name type="scientific">Solanum demissum</name>
    <name type="common">Wild potato</name>
    <dbReference type="NCBI Taxonomy" id="50514"/>
    <lineage>
        <taxon>Eukaryota</taxon>
        <taxon>Viridiplantae</taxon>
        <taxon>Streptophyta</taxon>
        <taxon>Embryophyta</taxon>
        <taxon>Tracheophyta</taxon>
        <taxon>Spermatophyta</taxon>
        <taxon>Magnoliopsida</taxon>
        <taxon>eudicotyledons</taxon>
        <taxon>Gunneridae</taxon>
        <taxon>Pentapetalae</taxon>
        <taxon>asterids</taxon>
        <taxon>lamiids</taxon>
        <taxon>Solanales</taxon>
        <taxon>Solanaceae</taxon>
        <taxon>Solanoideae</taxon>
        <taxon>Solaneae</taxon>
        <taxon>Solanum</taxon>
    </lineage>
</organism>
<dbReference type="Pfam" id="PF00665">
    <property type="entry name" value="rve"/>
    <property type="match status" value="1"/>
</dbReference>
<evidence type="ECO:0000256" key="6">
    <source>
        <dbReference type="SAM" id="MobiDB-lite"/>
    </source>
</evidence>
<keyword evidence="5" id="KW-0862">Zinc</keyword>
<dbReference type="PROSITE" id="PS50994">
    <property type="entry name" value="INTEGRASE"/>
    <property type="match status" value="1"/>
</dbReference>
<evidence type="ECO:0000259" key="8">
    <source>
        <dbReference type="PROSITE" id="PS50994"/>
    </source>
</evidence>
<dbReference type="Pfam" id="PF13976">
    <property type="entry name" value="gag_pre-integrs"/>
    <property type="match status" value="1"/>
</dbReference>
<dbReference type="GO" id="GO:0008270">
    <property type="term" value="F:zinc ion binding"/>
    <property type="evidence" value="ECO:0007669"/>
    <property type="project" value="UniProtKB-KW"/>
</dbReference>
<gene>
    <name evidence="9" type="ORF">SDM1_27t00018</name>
</gene>
<reference evidence="9" key="1">
    <citation type="submission" date="2004-06" db="EMBL/GenBank/DDBJ databases">
        <authorList>
            <person name="Buell R."/>
            <person name="Liu J."/>
            <person name="Childs K."/>
            <person name="Zaborsky J."/>
            <person name="Tallon L."/>
            <person name="Wirtz U."/>
            <person name="Wei F."/>
            <person name="Kuang H."/>
            <person name="Zhang P."/>
            <person name="Marano M."/>
            <person name="Baker B."/>
        </authorList>
    </citation>
    <scope>NUCLEOTIDE SEQUENCE</scope>
</reference>
<dbReference type="InterPro" id="IPR001584">
    <property type="entry name" value="Integrase_cat-core"/>
</dbReference>
<dbReference type="InterPro" id="IPR012337">
    <property type="entry name" value="RNaseH-like_sf"/>
</dbReference>
<evidence type="ECO:0000256" key="4">
    <source>
        <dbReference type="ARBA" id="ARBA00022801"/>
    </source>
</evidence>
<dbReference type="InterPro" id="IPR054722">
    <property type="entry name" value="PolX-like_BBD"/>
</dbReference>
<dbReference type="PROSITE" id="PS50158">
    <property type="entry name" value="ZF_CCHC"/>
    <property type="match status" value="1"/>
</dbReference>
<dbReference type="InterPro" id="IPR025724">
    <property type="entry name" value="GAG-pre-integrase_dom"/>
</dbReference>
<dbReference type="InterPro" id="IPR057670">
    <property type="entry name" value="SH3_retrovirus"/>
</dbReference>
<dbReference type="InterPro" id="IPR043502">
    <property type="entry name" value="DNA/RNA_pol_sf"/>
</dbReference>
<feature type="compositionally biased region" description="Pro residues" evidence="6">
    <location>
        <begin position="1427"/>
        <end position="1448"/>
    </location>
</feature>
<dbReference type="SUPFAM" id="SSF56672">
    <property type="entry name" value="DNA/RNA polymerases"/>
    <property type="match status" value="1"/>
</dbReference>
<dbReference type="Pfam" id="PF25597">
    <property type="entry name" value="SH3_retrovirus"/>
    <property type="match status" value="1"/>
</dbReference>
<evidence type="ECO:0000256" key="2">
    <source>
        <dbReference type="ARBA" id="ARBA00022723"/>
    </source>
</evidence>
<dbReference type="GO" id="GO:0004190">
    <property type="term" value="F:aspartic-type endopeptidase activity"/>
    <property type="evidence" value="ECO:0007669"/>
    <property type="project" value="UniProtKB-KW"/>
</dbReference>
<dbReference type="Pfam" id="PF22936">
    <property type="entry name" value="Pol_BBD"/>
    <property type="match status" value="1"/>
</dbReference>
<dbReference type="Pfam" id="PF05699">
    <property type="entry name" value="Dimer_Tnp_hAT"/>
    <property type="match status" value="1"/>
</dbReference>
<sequence length="1691" mass="192419">MATIEKTADVKMGDLNKPFRFNGNHFKRWKGKVLFYLSLLNVSYVLTEKNPNKVDDSSMEDDELISHHENVEKYNGDSYKCRTYSSAKKIWKALQSKYDTEEAGAKKYAASRFFRFQMVDNKSVVDQAQDFIMIVGELRSEEVKIGDNLIVCGIVDKLPPSWKEFQKTMRHKQKETSLETLIMKIRMEEEARGQDALLQTEENNITTKVNLITSNNATPESHKNTSLKPKKKKFKKNNGRPPKKNNGENIQAQNQQVQDKGPCFVCGKSGHIARFCRFRKRGPNPQANVTEEPFVAVITDINMVENVDGWWADSGANRHVCYDKDWFKKYTHFEEPKTIMLGDSHTTQVLGTGDVELCFTSGRVLTLKDVLYTPSMRKKLMSSFLLNKAGFKQIIESNQYVIVKKGIFVGKGYACDGMFKLNVEMNKTSTSVYMLSSTNFWHARLCHINDRYVGIMSSLGLIPMIKKNFEKCEACSKAKITKRPHFQVERKTDLLELVHTDICELGGILTRGGNRYFITFIDDFSKFTYVYLMKNKSDAFENFKTYLHEVENQFGRKIKRIRSDRGREYESNEFNSFVRSLGIIHETTPPYSPSSNGVAERKNRTLVELTNAMLIESHAPLNFWGEAILTACYVLNRVPHKKSKLTPFELWKGYKPSLGYLRVWGCLAFVRLMDPKITKLGKKVTTCAFLGYASNSTAYRFFNLEDNIVIESGDAIFHENKFPFDSKNSGGQRIEQNILTLPSSSTSTLKNKEVNDFELRRSKRARVEKDFGPDFYVFNVGDDRLTLKEALSSHDSIFWKEAVNDEMESLISNKTWKLVDLPPGCKTIGCKWVLRKKLKPDGSIDKYKARLVAKGFKQLEGLEFFDTFSPVTRITSIRLLIAMAAIFDLQIHQMDVKTAFLNGDLNEEIYMDQPESFVEAGQESKVCKLTKSLYGLKQAPKQWHEKFDSCMIENGFKTNECDKCIYHKSWNNSHVIICLYVDDLLIFGSNINVIDETKNILRSHFDMKDLGEANVILGIKITRTCDGIFLDQSHYVEKILKKYNFLDCKHVATPFDSSVHLFPVESENDVINQKEYASIIGSLRYVTDCTRPDIAYAVGVLGRFTSKPDWNTLSGDSCSTTGYVFTLGGGAICWRSKKQTIIANSTMEAELIALASASEEANWLRDLLFQLPYFEKPIPPILIHCNSTAAIGRVQNRYYNGKSRPIRRKHSNVRSYLTNGTINVDYVKSCNNLADPLTKALTREKFVKVELIKLLMNICNPYGWSVKLTGALSTDFTYVMCGSRSLPMRIGLILKSTHESGIAHGHNVLALKLMLLYPGGDKSKRTTAGPCGVRVATEPGGTGSGPLPVPSRFRIVPVRSGFVPVREGNSGLDPYHEHLQRRFGNFEEELPEDDEHDDVNAYVDSFDNNVDEYDDDETEPPSATSPTPNPSSPAPAPFRCPAPTPPVHPRTKVERAKKSVVWQFMTQNEDKTQAICNKYDETPSCQDVKDSIKIEARKLYDLYNSNIRNVVHNEEPQSSRSRYNNEDDIDDMIDCIIELSHNDRNDFDAYINQNTEPTTIDLLEWWSNRGKGFPKLQPVARDVLAIQASSVASEGAFSAARFQIGEHRYSLAADSLEISVLFRDWINGERRSYGRPPLPTKFENDIDEIMLDFSDDGIDAMEELANQPILEHVTREMLNDLKKDFLGSMNY</sequence>
<feature type="compositionally biased region" description="Acidic residues" evidence="6">
    <location>
        <begin position="1409"/>
        <end position="1419"/>
    </location>
</feature>
<feature type="domain" description="Integrase catalytic" evidence="8">
    <location>
        <begin position="480"/>
        <end position="655"/>
    </location>
</feature>
<dbReference type="GO" id="GO:0003676">
    <property type="term" value="F:nucleic acid binding"/>
    <property type="evidence" value="ECO:0007669"/>
    <property type="project" value="InterPro"/>
</dbReference>
<dbReference type="InterPro" id="IPR008906">
    <property type="entry name" value="HATC_C_dom"/>
</dbReference>
<dbReference type="GO" id="GO:0006508">
    <property type="term" value="P:proteolysis"/>
    <property type="evidence" value="ECO:0007669"/>
    <property type="project" value="UniProtKB-KW"/>
</dbReference>
<feature type="region of interest" description="Disordered" evidence="6">
    <location>
        <begin position="211"/>
        <end position="249"/>
    </location>
</feature>
<dbReference type="InterPro" id="IPR036875">
    <property type="entry name" value="Znf_CCHC_sf"/>
</dbReference>
<dbReference type="EMBL" id="AC149301">
    <property type="protein sequence ID" value="ABI34306.1"/>
    <property type="molecule type" value="Genomic_DNA"/>
</dbReference>
<evidence type="ECO:0000256" key="1">
    <source>
        <dbReference type="ARBA" id="ARBA00022670"/>
    </source>
</evidence>
<feature type="domain" description="CCHC-type" evidence="7">
    <location>
        <begin position="263"/>
        <end position="277"/>
    </location>
</feature>
<dbReference type="Pfam" id="PF14223">
    <property type="entry name" value="Retrotran_gag_2"/>
    <property type="match status" value="1"/>
</dbReference>
<reference evidence="9" key="2">
    <citation type="submission" date="2006-08" db="EMBL/GenBank/DDBJ databases">
        <authorList>
            <person name="Childs K."/>
        </authorList>
    </citation>
    <scope>NUCLEOTIDE SEQUENCE</scope>
</reference>
<dbReference type="InterPro" id="IPR001878">
    <property type="entry name" value="Znf_CCHC"/>
</dbReference>
<dbReference type="InterPro" id="IPR039537">
    <property type="entry name" value="Retrotran_Ty1/copia-like"/>
</dbReference>
<dbReference type="PANTHER" id="PTHR42648:SF20">
    <property type="entry name" value="RNA-DIRECTED DNA POLYMERASE"/>
    <property type="match status" value="1"/>
</dbReference>
<keyword evidence="5" id="KW-0863">Zinc-finger</keyword>
<feature type="compositionally biased region" description="Basic residues" evidence="6">
    <location>
        <begin position="228"/>
        <end position="243"/>
    </location>
</feature>
<feature type="region of interest" description="Disordered" evidence="6">
    <location>
        <begin position="1407"/>
        <end position="1454"/>
    </location>
</feature>
<keyword evidence="3" id="KW-0064">Aspartyl protease</keyword>
<keyword evidence="1" id="KW-0645">Protease</keyword>
<dbReference type="InterPro" id="IPR036397">
    <property type="entry name" value="RNaseH_sf"/>
</dbReference>
<evidence type="ECO:0000256" key="3">
    <source>
        <dbReference type="ARBA" id="ARBA00022750"/>
    </source>
</evidence>
<evidence type="ECO:0000259" key="7">
    <source>
        <dbReference type="PROSITE" id="PS50158"/>
    </source>
</evidence>
<dbReference type="SUPFAM" id="SSF53098">
    <property type="entry name" value="Ribonuclease H-like"/>
    <property type="match status" value="2"/>
</dbReference>
<keyword evidence="2" id="KW-0479">Metal-binding</keyword>